<keyword evidence="1" id="KW-0812">Transmembrane</keyword>
<dbReference type="EMBL" id="AF075600">
    <property type="protein sequence ID" value="AAC95140.1"/>
    <property type="molecule type" value="Genomic_DNA"/>
</dbReference>
<evidence type="ECO:0000313" key="2">
    <source>
        <dbReference type="EMBL" id="AAC95140.1"/>
    </source>
</evidence>
<evidence type="ECO:0000256" key="1">
    <source>
        <dbReference type="SAM" id="Phobius"/>
    </source>
</evidence>
<keyword evidence="1" id="KW-1133">Transmembrane helix</keyword>
<feature type="transmembrane region" description="Helical" evidence="1">
    <location>
        <begin position="33"/>
        <end position="51"/>
    </location>
</feature>
<gene>
    <name evidence="2" type="primary">brcI</name>
</gene>
<reference evidence="2" key="1">
    <citation type="journal article" date="1998" name="Appl. Environ. Microbiol.">
        <title>Genetic characterization and heterologous expression of brochocin-C, an antibotulinal, two-peptide bacteriocin produced by Brochothrix campestris ATCC 43754.</title>
        <authorList>
            <person name="McCormick J.K."/>
            <person name="Poon A."/>
            <person name="Sailer M."/>
            <person name="Gao Y."/>
            <person name="Roy K.L."/>
            <person name="McMullen L.M."/>
            <person name="Vederas J.C."/>
            <person name="Stiles M.E."/>
            <person name="Van Belkum M.J."/>
        </authorList>
    </citation>
    <scope>NUCLEOTIDE SEQUENCE</scope>
    <source>
        <strain evidence="2">ATCC43754</strain>
    </source>
</reference>
<accession>O85758</accession>
<sequence length="53" mass="6075">MVKTILFSVVISFVALCNFLIKKDVSSKKKLFLTGSIAVFLIIYDFLWIIFSN</sequence>
<organism evidence="2">
    <name type="scientific">Brochothrix campestris</name>
    <dbReference type="NCBI Taxonomy" id="2757"/>
    <lineage>
        <taxon>Bacteria</taxon>
        <taxon>Bacillati</taxon>
        <taxon>Bacillota</taxon>
        <taxon>Bacilli</taxon>
        <taxon>Bacillales</taxon>
        <taxon>Listeriaceae</taxon>
        <taxon>Brochothrix</taxon>
    </lineage>
</organism>
<feature type="transmembrane region" description="Helical" evidence="1">
    <location>
        <begin position="6"/>
        <end position="21"/>
    </location>
</feature>
<proteinExistence type="predicted"/>
<protein>
    <submittedName>
        <fullName evidence="2">Bacteriocin immunity protein</fullName>
    </submittedName>
</protein>
<name>O85758_9LIST</name>
<dbReference type="AlphaFoldDB" id="O85758"/>
<keyword evidence="1" id="KW-0472">Membrane</keyword>